<keyword evidence="1" id="KW-1133">Transmembrane helix</keyword>
<comment type="caution">
    <text evidence="2">The sequence shown here is derived from an EMBL/GenBank/DDBJ whole genome shotgun (WGS) entry which is preliminary data.</text>
</comment>
<organism evidence="2 3">
    <name type="scientific">Peteryoungia ipomoeae</name>
    <dbReference type="NCBI Taxonomy" id="1210932"/>
    <lineage>
        <taxon>Bacteria</taxon>
        <taxon>Pseudomonadati</taxon>
        <taxon>Pseudomonadota</taxon>
        <taxon>Alphaproteobacteria</taxon>
        <taxon>Hyphomicrobiales</taxon>
        <taxon>Rhizobiaceae</taxon>
        <taxon>Peteryoungia</taxon>
    </lineage>
</organism>
<gene>
    <name evidence="2" type="ORF">FAA97_16490</name>
</gene>
<name>A0A4S8NVX1_9HYPH</name>
<evidence type="ECO:0000256" key="1">
    <source>
        <dbReference type="SAM" id="Phobius"/>
    </source>
</evidence>
<keyword evidence="1" id="KW-0472">Membrane</keyword>
<protein>
    <submittedName>
        <fullName evidence="2">Uncharacterized protein</fullName>
    </submittedName>
</protein>
<keyword evidence="3" id="KW-1185">Reference proteome</keyword>
<accession>A0A4S8NVX1</accession>
<dbReference type="AlphaFoldDB" id="A0A4S8NVX1"/>
<feature type="transmembrane region" description="Helical" evidence="1">
    <location>
        <begin position="32"/>
        <end position="49"/>
    </location>
</feature>
<sequence>MMINAVLFGAGVITVLSVPALAAHAKILLPTVVVLSFVLAPFIAMVIAPRMRIRNWGIRDWHRGDAISG</sequence>
<dbReference type="EMBL" id="STGV01000005">
    <property type="protein sequence ID" value="THV21658.1"/>
    <property type="molecule type" value="Genomic_DNA"/>
</dbReference>
<keyword evidence="1" id="KW-0812">Transmembrane</keyword>
<evidence type="ECO:0000313" key="3">
    <source>
        <dbReference type="Proteomes" id="UP000308828"/>
    </source>
</evidence>
<evidence type="ECO:0000313" key="2">
    <source>
        <dbReference type="EMBL" id="THV21658.1"/>
    </source>
</evidence>
<dbReference type="Proteomes" id="UP000308828">
    <property type="component" value="Unassembled WGS sequence"/>
</dbReference>
<dbReference type="OrthoDB" id="7889159at2"/>
<proteinExistence type="predicted"/>
<reference evidence="2 3" key="1">
    <citation type="submission" date="2019-04" db="EMBL/GenBank/DDBJ databases">
        <title>Genome sequence of strain shin9-1.</title>
        <authorList>
            <person name="Gao J."/>
            <person name="Sun J."/>
        </authorList>
    </citation>
    <scope>NUCLEOTIDE SEQUENCE [LARGE SCALE GENOMIC DNA]</scope>
    <source>
        <strain evidence="3">shin9-1</strain>
    </source>
</reference>